<dbReference type="Gene3D" id="2.20.70.10">
    <property type="match status" value="1"/>
</dbReference>
<feature type="coiled-coil region" evidence="1">
    <location>
        <begin position="161"/>
        <end position="236"/>
    </location>
</feature>
<protein>
    <recommendedName>
        <fullName evidence="4">WW domain-containing protein</fullName>
    </recommendedName>
</protein>
<feature type="coiled-coil region" evidence="1">
    <location>
        <begin position="625"/>
        <end position="652"/>
    </location>
</feature>
<evidence type="ECO:0008006" key="4">
    <source>
        <dbReference type="Google" id="ProtNLM"/>
    </source>
</evidence>
<dbReference type="EMBL" id="VJMJ01000015">
    <property type="protein sequence ID" value="KAF0743499.1"/>
    <property type="molecule type" value="Genomic_DNA"/>
</dbReference>
<evidence type="ECO:0000313" key="2">
    <source>
        <dbReference type="EMBL" id="KAF0743499.1"/>
    </source>
</evidence>
<evidence type="ECO:0000313" key="3">
    <source>
        <dbReference type="Proteomes" id="UP000481153"/>
    </source>
</evidence>
<proteinExistence type="predicted"/>
<reference evidence="2 3" key="1">
    <citation type="submission" date="2019-07" db="EMBL/GenBank/DDBJ databases">
        <title>Genomics analysis of Aphanomyces spp. identifies a new class of oomycete effector associated with host adaptation.</title>
        <authorList>
            <person name="Gaulin E."/>
        </authorList>
    </citation>
    <scope>NUCLEOTIDE SEQUENCE [LARGE SCALE GENOMIC DNA]</scope>
    <source>
        <strain evidence="2 3">ATCC 201684</strain>
    </source>
</reference>
<feature type="coiled-coil region" evidence="1">
    <location>
        <begin position="317"/>
        <end position="358"/>
    </location>
</feature>
<dbReference type="VEuPathDB" id="FungiDB:AeMF1_004001"/>
<keyword evidence="3" id="KW-1185">Reference proteome</keyword>
<organism evidence="2 3">
    <name type="scientific">Aphanomyces euteiches</name>
    <dbReference type="NCBI Taxonomy" id="100861"/>
    <lineage>
        <taxon>Eukaryota</taxon>
        <taxon>Sar</taxon>
        <taxon>Stramenopiles</taxon>
        <taxon>Oomycota</taxon>
        <taxon>Saprolegniomycetes</taxon>
        <taxon>Saprolegniales</taxon>
        <taxon>Verrucalvaceae</taxon>
        <taxon>Aphanomyces</taxon>
    </lineage>
</organism>
<keyword evidence="1" id="KW-0175">Coiled coil</keyword>
<accession>A0A6G0XSD9</accession>
<gene>
    <name evidence="2" type="ORF">Ae201684_001793</name>
</gene>
<dbReference type="CDD" id="cd00201">
    <property type="entry name" value="WW"/>
    <property type="match status" value="1"/>
</dbReference>
<dbReference type="Proteomes" id="UP000481153">
    <property type="component" value="Unassembled WGS sequence"/>
</dbReference>
<dbReference type="InterPro" id="IPR001202">
    <property type="entry name" value="WW_dom"/>
</dbReference>
<sequence>MEKEWMADIWPDFVVVPPTILKPFMKELSEEEKQKRSEAVRMKMRLDEEALRVHERIAHAKQWTFVDNYYYNATTGESSWEMPPVMAYVPPQGWDIVKNQWKDGVVLTLPEDFQSLPPRNADMDENVVSARSDSGGSDSAVDEQLDPIDLRAQVAAEQSILEKFNKEAAASKLRLETLSHQLQKAVERKITDEESQIQAAYNALVEEEKKRRMKEARERQAAAMEAKAKLEKQEGKSKTPKNKLQNADMKLDVDLENIQIPVDDSQPRLCTPLTNVPSVRMHLKTDEAYQHMQTVRIKVDAHVKREDLLWEAHDNFRESIEKEIQAAQTALESTIQDMDRSKETLEKSKAEFERIKEAPPMPQLHSVPEVEGRTQFEVYDELMREWEENEVQRRVDIEELTETIAQMEHRLATTTLDRMRDDIACLQEILKCEIERGAGLWSKKREYGVWRTKMMLDRVDRDEQLVQLRLKLQDYTAEWEHCDRIPLQAINTLEKQRLQTQADQRREHFASKIDTTLKLIKSAEAAQRKLIQMELDALEFHRLRVEEEQYLHQETKGVWLEQKVSEDRTQQKILRSWLVLNYAREKRWRLLVSFDQIDESPWLAQEEWLVSQLRSRHEAEMVAIEEKYEVHIYELEQEIAKLEVQVQIAKQGKVQSDADKAMVMTIVNEADTLVEATKAETILCLKKQMDELILKMEALEKQHEERIDRLLAEHAVIREDLEKRLEVTAADAILRMQWLKAVKCELSDHKVLNKHLLCGIAALEKRRATEINDMQARISSQLSRIHRLEMWNMSLKQSIEANNDVLLQHQRKLEEKVREHRAEQRILRHEVWRQRISAQLLLTNAHHLVLFFLQGITGLCGHANDALRDAAVIPILVELCKMPSLSAEIRAIYKTLSSSI</sequence>
<comment type="caution">
    <text evidence="2">The sequence shown here is derived from an EMBL/GenBank/DDBJ whole genome shotgun (WGS) entry which is preliminary data.</text>
</comment>
<dbReference type="AlphaFoldDB" id="A0A6G0XSD9"/>
<feature type="coiled-coil region" evidence="1">
    <location>
        <begin position="796"/>
        <end position="830"/>
    </location>
</feature>
<evidence type="ECO:0000256" key="1">
    <source>
        <dbReference type="SAM" id="Coils"/>
    </source>
</evidence>
<feature type="coiled-coil region" evidence="1">
    <location>
        <begin position="682"/>
        <end position="720"/>
    </location>
</feature>
<dbReference type="VEuPathDB" id="FungiDB:AeMF1_005796"/>
<name>A0A6G0XSD9_9STRA</name>